<dbReference type="Proteomes" id="UP001201985">
    <property type="component" value="Unassembled WGS sequence"/>
</dbReference>
<comment type="caution">
    <text evidence="1">The sequence shown here is derived from an EMBL/GenBank/DDBJ whole genome shotgun (WGS) entry which is preliminary data.</text>
</comment>
<accession>A0ABS9W2W7</accession>
<keyword evidence="2" id="KW-1185">Reference proteome</keyword>
<organism evidence="1 2">
    <name type="scientific">Teichococcus vastitatis</name>
    <dbReference type="NCBI Taxonomy" id="2307076"/>
    <lineage>
        <taxon>Bacteria</taxon>
        <taxon>Pseudomonadati</taxon>
        <taxon>Pseudomonadota</taxon>
        <taxon>Alphaproteobacteria</taxon>
        <taxon>Acetobacterales</taxon>
        <taxon>Roseomonadaceae</taxon>
        <taxon>Roseomonas</taxon>
    </lineage>
</organism>
<proteinExistence type="predicted"/>
<evidence type="ECO:0000313" key="1">
    <source>
        <dbReference type="EMBL" id="MCI0753538.1"/>
    </source>
</evidence>
<evidence type="ECO:0000313" key="2">
    <source>
        <dbReference type="Proteomes" id="UP001201985"/>
    </source>
</evidence>
<gene>
    <name evidence="1" type="ORF">MON41_07170</name>
</gene>
<protein>
    <submittedName>
        <fullName evidence="1">DUF1045 domain-containing protein</fullName>
    </submittedName>
</protein>
<reference evidence="1 2" key="1">
    <citation type="submission" date="2022-03" db="EMBL/GenBank/DDBJ databases">
        <title>Complete genome analysis of Roseomonas KG 17.1 : a prolific producer of plant growth promoters.</title>
        <authorList>
            <person name="Saadouli I."/>
            <person name="Najjari A."/>
            <person name="Mosbah A."/>
            <person name="Ouzari H.I."/>
        </authorList>
    </citation>
    <scope>NUCLEOTIDE SEQUENCE [LARGE SCALE GENOMIC DNA]</scope>
    <source>
        <strain evidence="1 2">KG17-1</strain>
    </source>
</reference>
<name>A0ABS9W2W7_9PROT</name>
<dbReference type="PIRSF" id="PIRSF033328">
    <property type="entry name" value="Phest_Mll4975"/>
    <property type="match status" value="1"/>
</dbReference>
<dbReference type="Pfam" id="PF06299">
    <property type="entry name" value="DUF1045"/>
    <property type="match status" value="1"/>
</dbReference>
<dbReference type="EMBL" id="JALBUU010000004">
    <property type="protein sequence ID" value="MCI0753538.1"/>
    <property type="molecule type" value="Genomic_DNA"/>
</dbReference>
<dbReference type="RefSeq" id="WP_120010190.1">
    <property type="nucleotide sequence ID" value="NZ_JALBUU010000004.1"/>
</dbReference>
<dbReference type="InterPro" id="IPR009389">
    <property type="entry name" value="DUF1045"/>
</dbReference>
<sequence length="226" mass="25070">MTARLALYWAPEIADPLHAAASAWLGRDAETGATCPQPVVAGFDLHAATRDARRYGFHATLKPPFHLSTSYRAAAEAARLLAARTDAFSLPPLRVADLDGFLALREAEPCPALQALADACVTALDAHRAPPSEEEIRRRRPESLDPAQRQYLERWGYPHVFEWWRFHMTLSRRLTAAEMALLRPEAEAHFQGIAECPRRVRELCLFTQASPGAAFLIAERLPLGPA</sequence>
<dbReference type="Gene3D" id="3.90.1140.10">
    <property type="entry name" value="Cyclic phosphodiesterase"/>
    <property type="match status" value="1"/>
</dbReference>